<proteinExistence type="predicted"/>
<evidence type="ECO:0008006" key="4">
    <source>
        <dbReference type="Google" id="ProtNLM"/>
    </source>
</evidence>
<reference evidence="2" key="1">
    <citation type="submission" date="2023-06" db="EMBL/GenBank/DDBJ databases">
        <title>Genomic analysis of the entomopathogenic nematode Steinernema hermaphroditum.</title>
        <authorList>
            <person name="Schwarz E.M."/>
            <person name="Heppert J.K."/>
            <person name="Baniya A."/>
            <person name="Schwartz H.T."/>
            <person name="Tan C.-H."/>
            <person name="Antoshechkin I."/>
            <person name="Sternberg P.W."/>
            <person name="Goodrich-Blair H."/>
            <person name="Dillman A.R."/>
        </authorList>
    </citation>
    <scope>NUCLEOTIDE SEQUENCE</scope>
    <source>
        <strain evidence="2">PS9179</strain>
        <tissue evidence="2">Whole animal</tissue>
    </source>
</reference>
<dbReference type="Proteomes" id="UP001175271">
    <property type="component" value="Unassembled WGS sequence"/>
</dbReference>
<keyword evidence="1" id="KW-0732">Signal</keyword>
<organism evidence="2 3">
    <name type="scientific">Steinernema hermaphroditum</name>
    <dbReference type="NCBI Taxonomy" id="289476"/>
    <lineage>
        <taxon>Eukaryota</taxon>
        <taxon>Metazoa</taxon>
        <taxon>Ecdysozoa</taxon>
        <taxon>Nematoda</taxon>
        <taxon>Chromadorea</taxon>
        <taxon>Rhabditida</taxon>
        <taxon>Tylenchina</taxon>
        <taxon>Panagrolaimomorpha</taxon>
        <taxon>Strongyloidoidea</taxon>
        <taxon>Steinernematidae</taxon>
        <taxon>Steinernema</taxon>
    </lineage>
</organism>
<sequence>MLSIALFLLFTLATAVPSPNVTTVDPSRRLFFVGVGGEVLRTGKNKDRCITMMVGSRYPNNRSPEPFDFPVAAHCRHDVLKAKLRCEFFQFSSLSRYARFMWLKRVGENPLQFSTLSGCKKIDRFVCLTEPLVFRETVSCVQIQDYTL</sequence>
<keyword evidence="3" id="KW-1185">Reference proteome</keyword>
<evidence type="ECO:0000256" key="1">
    <source>
        <dbReference type="SAM" id="SignalP"/>
    </source>
</evidence>
<protein>
    <recommendedName>
        <fullName evidence="4">Secreted protein</fullName>
    </recommendedName>
</protein>
<comment type="caution">
    <text evidence="2">The sequence shown here is derived from an EMBL/GenBank/DDBJ whole genome shotgun (WGS) entry which is preliminary data.</text>
</comment>
<name>A0AA39HKE9_9BILA</name>
<dbReference type="AlphaFoldDB" id="A0AA39HKE9"/>
<gene>
    <name evidence="2" type="ORF">QR680_018927</name>
</gene>
<feature type="signal peptide" evidence="1">
    <location>
        <begin position="1"/>
        <end position="15"/>
    </location>
</feature>
<accession>A0AA39HKE9</accession>
<dbReference type="EMBL" id="JAUCMV010000004">
    <property type="protein sequence ID" value="KAK0406979.1"/>
    <property type="molecule type" value="Genomic_DNA"/>
</dbReference>
<evidence type="ECO:0000313" key="3">
    <source>
        <dbReference type="Proteomes" id="UP001175271"/>
    </source>
</evidence>
<feature type="chain" id="PRO_5041415284" description="Secreted protein" evidence="1">
    <location>
        <begin position="16"/>
        <end position="148"/>
    </location>
</feature>
<evidence type="ECO:0000313" key="2">
    <source>
        <dbReference type="EMBL" id="KAK0406979.1"/>
    </source>
</evidence>